<dbReference type="Proteomes" id="UP000198870">
    <property type="component" value="Unassembled WGS sequence"/>
</dbReference>
<organism evidence="4 5">
    <name type="scientific">Desulfoluna spongiiphila</name>
    <dbReference type="NCBI Taxonomy" id="419481"/>
    <lineage>
        <taxon>Bacteria</taxon>
        <taxon>Pseudomonadati</taxon>
        <taxon>Thermodesulfobacteriota</taxon>
        <taxon>Desulfobacteria</taxon>
        <taxon>Desulfobacterales</taxon>
        <taxon>Desulfolunaceae</taxon>
        <taxon>Desulfoluna</taxon>
    </lineage>
</organism>
<dbReference type="SMART" id="SM00448">
    <property type="entry name" value="REC"/>
    <property type="match status" value="1"/>
</dbReference>
<dbReference type="OrthoDB" id="9764337at2"/>
<dbReference type="SUPFAM" id="SSF109604">
    <property type="entry name" value="HD-domain/PDEase-like"/>
    <property type="match status" value="1"/>
</dbReference>
<feature type="domain" description="Response regulatory" evidence="2">
    <location>
        <begin position="6"/>
        <end position="121"/>
    </location>
</feature>
<dbReference type="SUPFAM" id="SSF52172">
    <property type="entry name" value="CheY-like"/>
    <property type="match status" value="1"/>
</dbReference>
<keyword evidence="5" id="KW-1185">Reference proteome</keyword>
<dbReference type="STRING" id="419481.SAMN05216233_11117"/>
<sequence>MVQRHKILAVDDEPGNLQIIRLILKESYDLAFSTSGREGLHAAYKHQPDLLLLDVMMPDLNGYDLCRSLKEDPRTRRIPIIFVTAMGDVEDEKKGLQLGAVDYITKPISPPILKARVNTHLALYDQNRELEHAVAKRTRDLNTSRLKIIQQLGRASEYKDDETGAHIIRMSHYSRLIALAAGLTQQEAERLFTAAPMHDVGKIGIPDKILQKKGPLTPEEWATMKLHPEIGAEIIGEDDSELLKYARTIALTHHEKWNGTGYPRGLAGEAIPYEGRIVALADVFDALTSKRPYKNAWPVEKAMAHIAEESGGHFDPALVKAFMGIKKHVLWVLNKWGDKA</sequence>
<evidence type="ECO:0000313" key="4">
    <source>
        <dbReference type="EMBL" id="SCY52899.1"/>
    </source>
</evidence>
<dbReference type="RefSeq" id="WP_092211493.1">
    <property type="nucleotide sequence ID" value="NZ_FMUX01000011.1"/>
</dbReference>
<gene>
    <name evidence="4" type="ORF">SAMN05216233_11117</name>
</gene>
<feature type="domain" description="HD-GYP" evidence="3">
    <location>
        <begin position="141"/>
        <end position="338"/>
    </location>
</feature>
<protein>
    <submittedName>
        <fullName evidence="4">Response regulator receiver modulated metal dependent phosphohydrolase</fullName>
    </submittedName>
</protein>
<keyword evidence="1" id="KW-0597">Phosphoprotein</keyword>
<dbReference type="CDD" id="cd00077">
    <property type="entry name" value="HDc"/>
    <property type="match status" value="1"/>
</dbReference>
<dbReference type="CDD" id="cd19920">
    <property type="entry name" value="REC_PA4781-like"/>
    <property type="match status" value="1"/>
</dbReference>
<dbReference type="PANTHER" id="PTHR45228:SF5">
    <property type="entry name" value="CYCLIC DI-GMP PHOSPHODIESTERASE VC_1348-RELATED"/>
    <property type="match status" value="1"/>
</dbReference>
<dbReference type="InterPro" id="IPR003607">
    <property type="entry name" value="HD/PDEase_dom"/>
</dbReference>
<dbReference type="EMBL" id="FMUX01000011">
    <property type="protein sequence ID" value="SCY52899.1"/>
    <property type="molecule type" value="Genomic_DNA"/>
</dbReference>
<dbReference type="InterPro" id="IPR037522">
    <property type="entry name" value="HD_GYP_dom"/>
</dbReference>
<dbReference type="Pfam" id="PF13487">
    <property type="entry name" value="HD_5"/>
    <property type="match status" value="1"/>
</dbReference>
<evidence type="ECO:0000259" key="3">
    <source>
        <dbReference type="PROSITE" id="PS51832"/>
    </source>
</evidence>
<dbReference type="GO" id="GO:0016787">
    <property type="term" value="F:hydrolase activity"/>
    <property type="evidence" value="ECO:0007669"/>
    <property type="project" value="UniProtKB-KW"/>
</dbReference>
<dbReference type="GO" id="GO:0000160">
    <property type="term" value="P:phosphorelay signal transduction system"/>
    <property type="evidence" value="ECO:0007669"/>
    <property type="project" value="InterPro"/>
</dbReference>
<accession>A0A1G5GNI4</accession>
<dbReference type="PANTHER" id="PTHR45228">
    <property type="entry name" value="CYCLIC DI-GMP PHOSPHODIESTERASE TM_0186-RELATED"/>
    <property type="match status" value="1"/>
</dbReference>
<dbReference type="Gene3D" id="1.10.3210.10">
    <property type="entry name" value="Hypothetical protein af1432"/>
    <property type="match status" value="1"/>
</dbReference>
<dbReference type="InterPro" id="IPR052020">
    <property type="entry name" value="Cyclic_di-GMP/3'3'-cGAMP_PDE"/>
</dbReference>
<dbReference type="AlphaFoldDB" id="A0A1G5GNI4"/>
<reference evidence="4 5" key="1">
    <citation type="submission" date="2016-10" db="EMBL/GenBank/DDBJ databases">
        <authorList>
            <person name="de Groot N.N."/>
        </authorList>
    </citation>
    <scope>NUCLEOTIDE SEQUENCE [LARGE SCALE GENOMIC DNA]</scope>
    <source>
        <strain evidence="4 5">AA1</strain>
    </source>
</reference>
<dbReference type="PROSITE" id="PS51832">
    <property type="entry name" value="HD_GYP"/>
    <property type="match status" value="1"/>
</dbReference>
<feature type="modified residue" description="4-aspartylphosphate" evidence="1">
    <location>
        <position position="54"/>
    </location>
</feature>
<dbReference type="Pfam" id="PF00072">
    <property type="entry name" value="Response_reg"/>
    <property type="match status" value="1"/>
</dbReference>
<dbReference type="InterPro" id="IPR001789">
    <property type="entry name" value="Sig_transdc_resp-reg_receiver"/>
</dbReference>
<dbReference type="Gene3D" id="3.40.50.2300">
    <property type="match status" value="1"/>
</dbReference>
<name>A0A1G5GNI4_9BACT</name>
<evidence type="ECO:0000256" key="1">
    <source>
        <dbReference type="PROSITE-ProRule" id="PRU00169"/>
    </source>
</evidence>
<evidence type="ECO:0000259" key="2">
    <source>
        <dbReference type="PROSITE" id="PS50110"/>
    </source>
</evidence>
<dbReference type="InterPro" id="IPR011006">
    <property type="entry name" value="CheY-like_superfamily"/>
</dbReference>
<proteinExistence type="predicted"/>
<dbReference type="SMART" id="SM00471">
    <property type="entry name" value="HDc"/>
    <property type="match status" value="1"/>
</dbReference>
<dbReference type="PROSITE" id="PS50110">
    <property type="entry name" value="RESPONSE_REGULATORY"/>
    <property type="match status" value="1"/>
</dbReference>
<evidence type="ECO:0000313" key="5">
    <source>
        <dbReference type="Proteomes" id="UP000198870"/>
    </source>
</evidence>
<keyword evidence="4" id="KW-0378">Hydrolase</keyword>